<reference evidence="1 2" key="2">
    <citation type="journal article" date="2022" name="Mol. Ecol. Resour.">
        <title>The genomes of chicory, endive, great burdock and yacon provide insights into Asteraceae paleo-polyploidization history and plant inulin production.</title>
        <authorList>
            <person name="Fan W."/>
            <person name="Wang S."/>
            <person name="Wang H."/>
            <person name="Wang A."/>
            <person name="Jiang F."/>
            <person name="Liu H."/>
            <person name="Zhao H."/>
            <person name="Xu D."/>
            <person name="Zhang Y."/>
        </authorList>
    </citation>
    <scope>NUCLEOTIDE SEQUENCE [LARGE SCALE GENOMIC DNA]</scope>
    <source>
        <strain evidence="2">cv. Niubang</strain>
    </source>
</reference>
<dbReference type="Proteomes" id="UP001055879">
    <property type="component" value="Linkage Group LG12"/>
</dbReference>
<gene>
    <name evidence="1" type="ORF">L6452_33540</name>
</gene>
<accession>A0ACB8YGM8</accession>
<comment type="caution">
    <text evidence="1">The sequence shown here is derived from an EMBL/GenBank/DDBJ whole genome shotgun (WGS) entry which is preliminary data.</text>
</comment>
<reference evidence="2" key="1">
    <citation type="journal article" date="2022" name="Mol. Ecol. Resour.">
        <title>The genomes of chicory, endive, great burdock and yacon provide insights into Asteraceae palaeo-polyploidization history and plant inulin production.</title>
        <authorList>
            <person name="Fan W."/>
            <person name="Wang S."/>
            <person name="Wang H."/>
            <person name="Wang A."/>
            <person name="Jiang F."/>
            <person name="Liu H."/>
            <person name="Zhao H."/>
            <person name="Xu D."/>
            <person name="Zhang Y."/>
        </authorList>
    </citation>
    <scope>NUCLEOTIDE SEQUENCE [LARGE SCALE GENOMIC DNA]</scope>
    <source>
        <strain evidence="2">cv. Niubang</strain>
    </source>
</reference>
<evidence type="ECO:0000313" key="1">
    <source>
        <dbReference type="EMBL" id="KAI3684318.1"/>
    </source>
</evidence>
<evidence type="ECO:0000313" key="2">
    <source>
        <dbReference type="Proteomes" id="UP001055879"/>
    </source>
</evidence>
<proteinExistence type="predicted"/>
<protein>
    <submittedName>
        <fullName evidence="1">Uncharacterized protein</fullName>
    </submittedName>
</protein>
<keyword evidence="2" id="KW-1185">Reference proteome</keyword>
<name>A0ACB8YGM8_ARCLA</name>
<sequence>MAAGDLVPIGWVDDASDGARSGGECCDWERVTCNKTTGHVTKLSLSNMVGEGCERIWPLNVSLFLHFKELTSLSLSRNCLDSGIVDTGLGRLSSLKKLEILDLSGNSIGNDICPSLGALTSLRVLHLGDNELKGYFPALALENLEILDLSYNFPMQGFERVSLLKKLEILNLRGNVFNESLITSLSALPLLKALDLSYNFLSGPFPAQELANLTNMEELDLSGNGFNDTPSIQDCARLSGLKYLKSIYLGYNEFNKSIISCLSALPSLKTSDLSYNLLGGSFPIQELSLLRDLEVLRLSGNLFNGTLPMEALTSVHNLEVLDLSHNNFVGSIPSTIHAFSSLRVVSFAYNNLRGSIRDHGLCELKNLHELDLSHNIFDGSLPQCFGNLSSLKLLDISSNRFTGILRPSLIANLTSLEYIDVSGNKFEGSFSFNSFSNHTKLEVVRFICENGKFEVETEEPIGWIPVFQLKVLVLSSCNINRPKGSVVPGFLLQQRMLEVIDLSRNSLVGQFPSWLIENNTMLEVLDLRNNLVSGNIYMPRYRNANTRWLDVSENHMNGTIPSEIQKFLPKINYLNFSSNSLDGIISSSIGDMSELWALDLSDNEFSGEVPKGLLTNLSYLSILKLSKNRLHGEVLSGNLSFGNIERLGLDNNCFTGKIGKGTIQNHYMRSLDISNNFFTGMIPPGIGNMSVLSELVVRNNSLEGRFPCGTTSFSFLDISQNSFSGPIPSCLNLQYMMHLHLGSNKFIGSIPNVFRNLTNVLTLDIGNNFLSGKIPNFIGELSNLRILILRKNYFSGFIPKQLCKLSNVSLLDLSSNSLFGSIPRCLHNIVQPVSPYFIERKIGELKTSFYDYRSVLYGGTNVYSMSEVFEIEDEVLFTTKTLFLAYKGSILDYMVGLDLSCNKLTGEIPEELGLLTEIRSLNLSHNQLSGPIPMHFSNLEYIESLDLSANGLSGEVPTQLIKLAYLAVFNVSYNNLSGRLPDMKAQFGTFTKESYEGNPLLCGPPLEKKCTTTSQGTHTPTKEGTDKWYDIDMTFFYGSFCATWVMFLLGFGALLYTNPYFRRRWLDLVEECMYACYHFLASRSKLFALFCK</sequence>
<organism evidence="1 2">
    <name type="scientific">Arctium lappa</name>
    <name type="common">Greater burdock</name>
    <name type="synonym">Lappa major</name>
    <dbReference type="NCBI Taxonomy" id="4217"/>
    <lineage>
        <taxon>Eukaryota</taxon>
        <taxon>Viridiplantae</taxon>
        <taxon>Streptophyta</taxon>
        <taxon>Embryophyta</taxon>
        <taxon>Tracheophyta</taxon>
        <taxon>Spermatophyta</taxon>
        <taxon>Magnoliopsida</taxon>
        <taxon>eudicotyledons</taxon>
        <taxon>Gunneridae</taxon>
        <taxon>Pentapetalae</taxon>
        <taxon>asterids</taxon>
        <taxon>campanulids</taxon>
        <taxon>Asterales</taxon>
        <taxon>Asteraceae</taxon>
        <taxon>Carduoideae</taxon>
        <taxon>Cardueae</taxon>
        <taxon>Arctiinae</taxon>
        <taxon>Arctium</taxon>
    </lineage>
</organism>
<dbReference type="EMBL" id="CM042058">
    <property type="protein sequence ID" value="KAI3684318.1"/>
    <property type="molecule type" value="Genomic_DNA"/>
</dbReference>